<evidence type="ECO:0000313" key="8">
    <source>
        <dbReference type="Proteomes" id="UP000504615"/>
    </source>
</evidence>
<feature type="domain" description="Chitin-binding type-2" evidence="7">
    <location>
        <begin position="108"/>
        <end position="168"/>
    </location>
</feature>
<protein>
    <submittedName>
        <fullName evidence="9">Peritrophin-1-like</fullName>
    </submittedName>
</protein>
<accession>A0A8N1S507</accession>
<dbReference type="GO" id="GO:0005576">
    <property type="term" value="C:extracellular region"/>
    <property type="evidence" value="ECO:0007669"/>
    <property type="project" value="InterPro"/>
</dbReference>
<evidence type="ECO:0000313" key="9">
    <source>
        <dbReference type="RefSeq" id="XP_025073979.1"/>
    </source>
</evidence>
<dbReference type="PANTHER" id="PTHR23301">
    <property type="entry name" value="CHITIN BINDING PERITROPHIN-A"/>
    <property type="match status" value="1"/>
</dbReference>
<organism evidence="8 9">
    <name type="scientific">Pogonomyrmex barbatus</name>
    <name type="common">red harvester ant</name>
    <dbReference type="NCBI Taxonomy" id="144034"/>
    <lineage>
        <taxon>Eukaryota</taxon>
        <taxon>Metazoa</taxon>
        <taxon>Ecdysozoa</taxon>
        <taxon>Arthropoda</taxon>
        <taxon>Hexapoda</taxon>
        <taxon>Insecta</taxon>
        <taxon>Pterygota</taxon>
        <taxon>Neoptera</taxon>
        <taxon>Endopterygota</taxon>
        <taxon>Hymenoptera</taxon>
        <taxon>Apocrita</taxon>
        <taxon>Aculeata</taxon>
        <taxon>Formicoidea</taxon>
        <taxon>Formicidae</taxon>
        <taxon>Myrmicinae</taxon>
        <taxon>Pogonomyrmex</taxon>
    </lineage>
</organism>
<keyword evidence="8" id="KW-1185">Reference proteome</keyword>
<keyword evidence="4" id="KW-1015">Disulfide bond</keyword>
<keyword evidence="2 6" id="KW-0732">Signal</keyword>
<evidence type="ECO:0000256" key="2">
    <source>
        <dbReference type="ARBA" id="ARBA00022729"/>
    </source>
</evidence>
<feature type="signal peptide" evidence="6">
    <location>
        <begin position="1"/>
        <end position="19"/>
    </location>
</feature>
<evidence type="ECO:0000256" key="1">
    <source>
        <dbReference type="ARBA" id="ARBA00022669"/>
    </source>
</evidence>
<evidence type="ECO:0000256" key="5">
    <source>
        <dbReference type="ARBA" id="ARBA00023180"/>
    </source>
</evidence>
<keyword evidence="1" id="KW-0147">Chitin-binding</keyword>
<feature type="chain" id="PRO_5035474542" evidence="6">
    <location>
        <begin position="20"/>
        <end position="170"/>
    </location>
</feature>
<dbReference type="AlphaFoldDB" id="A0A8N1S507"/>
<sequence>MRRYCTVIALAIIVSIGVAENQMPKKVFVKQPKCPSSGSDRLPHPNKCTQYYICQDGKGEIHECPEGLHFNVAIKQCDWPSAGCLMGSRPETQPNIPDSEEADMSYCIGTCPLPDPMDKTIHLPYSGDCNKFCKCSNGVPYIMNCPANLHFDTKWEVCNWPWAANCQWKR</sequence>
<dbReference type="Gene3D" id="2.170.140.10">
    <property type="entry name" value="Chitin binding domain"/>
    <property type="match status" value="2"/>
</dbReference>
<dbReference type="Pfam" id="PF01607">
    <property type="entry name" value="CBM_14"/>
    <property type="match status" value="2"/>
</dbReference>
<dbReference type="InterPro" id="IPR036508">
    <property type="entry name" value="Chitin-bd_dom_sf"/>
</dbReference>
<dbReference type="PROSITE" id="PS50940">
    <property type="entry name" value="CHIT_BIND_II"/>
    <property type="match status" value="2"/>
</dbReference>
<dbReference type="RefSeq" id="XP_025073979.1">
    <property type="nucleotide sequence ID" value="XM_025218194.1"/>
</dbReference>
<dbReference type="InterPro" id="IPR002557">
    <property type="entry name" value="Chitin-bd_dom"/>
</dbReference>
<reference evidence="9" key="1">
    <citation type="submission" date="2025-08" db="UniProtKB">
        <authorList>
            <consortium name="RefSeq"/>
        </authorList>
    </citation>
    <scope>IDENTIFICATION</scope>
</reference>
<dbReference type="InterPro" id="IPR051940">
    <property type="entry name" value="Chitin_bind-dev_reg"/>
</dbReference>
<evidence type="ECO:0000259" key="7">
    <source>
        <dbReference type="PROSITE" id="PS50940"/>
    </source>
</evidence>
<dbReference type="GO" id="GO:0008061">
    <property type="term" value="F:chitin binding"/>
    <property type="evidence" value="ECO:0007669"/>
    <property type="project" value="UniProtKB-KW"/>
</dbReference>
<name>A0A8N1S507_9HYME</name>
<gene>
    <name evidence="9" type="primary">LOC105426821</name>
</gene>
<dbReference type="Proteomes" id="UP000504615">
    <property type="component" value="Unplaced"/>
</dbReference>
<evidence type="ECO:0000256" key="4">
    <source>
        <dbReference type="ARBA" id="ARBA00023157"/>
    </source>
</evidence>
<evidence type="ECO:0000256" key="3">
    <source>
        <dbReference type="ARBA" id="ARBA00022737"/>
    </source>
</evidence>
<feature type="domain" description="Chitin-binding type-2" evidence="7">
    <location>
        <begin position="31"/>
        <end position="86"/>
    </location>
</feature>
<proteinExistence type="predicted"/>
<dbReference type="PANTHER" id="PTHR23301:SF0">
    <property type="entry name" value="CHITIN-BINDING TYPE-2 DOMAIN-CONTAINING PROTEIN-RELATED"/>
    <property type="match status" value="1"/>
</dbReference>
<evidence type="ECO:0000256" key="6">
    <source>
        <dbReference type="SAM" id="SignalP"/>
    </source>
</evidence>
<dbReference type="SMART" id="SM00494">
    <property type="entry name" value="ChtBD2"/>
    <property type="match status" value="2"/>
</dbReference>
<dbReference type="GeneID" id="105426821"/>
<keyword evidence="5" id="KW-0325">Glycoprotein</keyword>
<keyword evidence="3" id="KW-0677">Repeat</keyword>
<dbReference type="OrthoDB" id="6020543at2759"/>
<dbReference type="SUPFAM" id="SSF57625">
    <property type="entry name" value="Invertebrate chitin-binding proteins"/>
    <property type="match status" value="2"/>
</dbReference>